<organism evidence="2 3">
    <name type="scientific">Halanaerobacter jeridensis</name>
    <dbReference type="NCBI Taxonomy" id="706427"/>
    <lineage>
        <taxon>Bacteria</taxon>
        <taxon>Bacillati</taxon>
        <taxon>Bacillota</taxon>
        <taxon>Clostridia</taxon>
        <taxon>Halanaerobiales</taxon>
        <taxon>Halobacteroidaceae</taxon>
        <taxon>Halanaerobacter</taxon>
    </lineage>
</organism>
<keyword evidence="3" id="KW-1185">Reference proteome</keyword>
<evidence type="ECO:0000313" key="3">
    <source>
        <dbReference type="Proteomes" id="UP000774000"/>
    </source>
</evidence>
<name>A0A939BMH0_9FIRM</name>
<dbReference type="Proteomes" id="UP000774000">
    <property type="component" value="Unassembled WGS sequence"/>
</dbReference>
<dbReference type="AlphaFoldDB" id="A0A939BMH0"/>
<comment type="caution">
    <text evidence="2">The sequence shown here is derived from an EMBL/GenBank/DDBJ whole genome shotgun (WGS) entry which is preliminary data.</text>
</comment>
<protein>
    <recommendedName>
        <fullName evidence="1">Circularly permuted ATP-grasp type 2 domain-containing protein</fullName>
    </recommendedName>
</protein>
<dbReference type="Pfam" id="PF14403">
    <property type="entry name" value="CP_ATPgrasp_2"/>
    <property type="match status" value="1"/>
</dbReference>
<dbReference type="SUPFAM" id="SSF56059">
    <property type="entry name" value="Glutathione synthetase ATP-binding domain-like"/>
    <property type="match status" value="1"/>
</dbReference>
<dbReference type="EMBL" id="JAFBDQ010000005">
    <property type="protein sequence ID" value="MBM7556460.1"/>
    <property type="molecule type" value="Genomic_DNA"/>
</dbReference>
<evidence type="ECO:0000259" key="1">
    <source>
        <dbReference type="Pfam" id="PF14403"/>
    </source>
</evidence>
<accession>A0A939BMH0</accession>
<feature type="domain" description="Circularly permuted ATP-grasp type 2" evidence="1">
    <location>
        <begin position="208"/>
        <end position="396"/>
    </location>
</feature>
<dbReference type="InterPro" id="IPR025841">
    <property type="entry name" value="CP_ATPgrasp_2"/>
</dbReference>
<evidence type="ECO:0000313" key="2">
    <source>
        <dbReference type="EMBL" id="MBM7556460.1"/>
    </source>
</evidence>
<sequence>MMKLKEQAFSDYKEIIEQEAIKYERDFEKLYQQLEGSYAYYQGEVIPFLYQPFFFSQQEEDFFGQTSEQLSSILEQVIEEYLTNAEFRSYFNFSSELEELILEDPGYEANFPMARFDIFYYGPEELKFCELNTDGSSGMVKSNILEEYFKGAAAISELEEKYNLENWDLVDSWLETMFDAYQEFTVNDHQPNLAIMDFDNYGMVGEFEYFKELLTNRGYNVKIVDPRELEYKNNKLYCEDFEIDLIYRRAVTTDLMEHYYDLEDLWQAYKNHDVCLVGSFRSQIIHNKIIFAILHDQEKVSFLSEEERKFIKQYIPYTELLDTENREQLNEIIAKQEQLVLKPLDDYGANGVLVGTDLAQEVWKKEVTQIWEEGQNYLAQEFCSLPEEEFVEFNDGNVNYSSYKYILGLFVYDQEFKGVYTRADQQNVIASSTGCVTLPNFKVKEK</sequence>
<proteinExistence type="predicted"/>
<reference evidence="2" key="1">
    <citation type="submission" date="2021-01" db="EMBL/GenBank/DDBJ databases">
        <title>Genomic Encyclopedia of Type Strains, Phase IV (KMG-IV): sequencing the most valuable type-strain genomes for metagenomic binning, comparative biology and taxonomic classification.</title>
        <authorList>
            <person name="Goeker M."/>
        </authorList>
    </citation>
    <scope>NUCLEOTIDE SEQUENCE</scope>
    <source>
        <strain evidence="2">DSM 23230</strain>
    </source>
</reference>
<gene>
    <name evidence="2" type="ORF">JOC47_001303</name>
</gene>
<dbReference type="Gene3D" id="3.30.1490.270">
    <property type="match status" value="1"/>
</dbReference>